<dbReference type="Proteomes" id="UP000006222">
    <property type="component" value="Unassembled WGS sequence"/>
</dbReference>
<evidence type="ECO:0000313" key="4">
    <source>
        <dbReference type="Proteomes" id="UP000006222"/>
    </source>
</evidence>
<proteinExistence type="predicted"/>
<organism evidence="3 4">
    <name type="scientific">Rhodopirellula baltica WH47</name>
    <dbReference type="NCBI Taxonomy" id="991778"/>
    <lineage>
        <taxon>Bacteria</taxon>
        <taxon>Pseudomonadati</taxon>
        <taxon>Planctomycetota</taxon>
        <taxon>Planctomycetia</taxon>
        <taxon>Pirellulales</taxon>
        <taxon>Pirellulaceae</taxon>
        <taxon>Rhodopirellula</taxon>
    </lineage>
</organism>
<accession>F2APJ4</accession>
<evidence type="ECO:0000256" key="1">
    <source>
        <dbReference type="SAM" id="MobiDB-lite"/>
    </source>
</evidence>
<dbReference type="InterPro" id="IPR011475">
    <property type="entry name" value="DUF1583"/>
</dbReference>
<dbReference type="PATRIC" id="fig|991778.3.peg.1701"/>
<reference evidence="3 4" key="1">
    <citation type="journal article" date="2013" name="Mar. Genomics">
        <title>Expression of sulfatases in Rhodopirellula baltica and the diversity of sulfatases in the genus Rhodopirellula.</title>
        <authorList>
            <person name="Wegner C.E."/>
            <person name="Richter-Heitmann T."/>
            <person name="Klindworth A."/>
            <person name="Klockow C."/>
            <person name="Richter M."/>
            <person name="Achstetter T."/>
            <person name="Glockner F.O."/>
            <person name="Harder J."/>
        </authorList>
    </citation>
    <scope>NUCLEOTIDE SEQUENCE [LARGE SCALE GENOMIC DNA]</scope>
    <source>
        <strain evidence="3 4">WH47</strain>
    </source>
</reference>
<feature type="region of interest" description="Disordered" evidence="1">
    <location>
        <begin position="52"/>
        <end position="71"/>
    </location>
</feature>
<comment type="caution">
    <text evidence="3">The sequence shown here is derived from an EMBL/GenBank/DDBJ whole genome shotgun (WGS) entry which is preliminary data.</text>
</comment>
<evidence type="ECO:0000259" key="2">
    <source>
        <dbReference type="Pfam" id="PF07622"/>
    </source>
</evidence>
<dbReference type="EMBL" id="AFAR01000090">
    <property type="protein sequence ID" value="EGF28417.1"/>
    <property type="molecule type" value="Genomic_DNA"/>
</dbReference>
<feature type="domain" description="DUF1583" evidence="2">
    <location>
        <begin position="35"/>
        <end position="248"/>
    </location>
</feature>
<dbReference type="Pfam" id="PF07622">
    <property type="entry name" value="DUF1583"/>
    <property type="match status" value="1"/>
</dbReference>
<evidence type="ECO:0000313" key="3">
    <source>
        <dbReference type="EMBL" id="EGF28417.1"/>
    </source>
</evidence>
<protein>
    <submittedName>
        <fullName evidence="3">Protein containing DUF1581</fullName>
    </submittedName>
</protein>
<dbReference type="AlphaFoldDB" id="F2APJ4"/>
<gene>
    <name evidence="3" type="ORF">RBWH47_05357</name>
</gene>
<feature type="compositionally biased region" description="Polar residues" evidence="1">
    <location>
        <begin position="59"/>
        <end position="71"/>
    </location>
</feature>
<name>F2APJ4_RHOBT</name>
<sequence>MVETTRNGHAKAIWKSLTVRADRLSGPAVIPSLSVAQLGQSRDALAQSRTLDYSDQDVQRSPQTIGQSSSLQATEKGLLITAPGSDTWTGHGLTLPFALHGDFDVAAEMDVERLDPPAGRGESVVFLETEFRDPKKTSIHAKFAISPSNRKTGEVQLRQVSETGKFDYTELVNYPASNVQLLRVARRQEILYVLIQEAGHEVAKVLGKLEVGNHPILADDLRFILHADGEGRQVRVLLKRVTAHADRIDP</sequence>